<reference evidence="1 2" key="1">
    <citation type="journal article" date="2006" name="Science">
        <title>The genome of black cottonwood, Populus trichocarpa (Torr. &amp; Gray).</title>
        <authorList>
            <person name="Tuskan G.A."/>
            <person name="Difazio S."/>
            <person name="Jansson S."/>
            <person name="Bohlmann J."/>
            <person name="Grigoriev I."/>
            <person name="Hellsten U."/>
            <person name="Putnam N."/>
            <person name="Ralph S."/>
            <person name="Rombauts S."/>
            <person name="Salamov A."/>
            <person name="Schein J."/>
            <person name="Sterck L."/>
            <person name="Aerts A."/>
            <person name="Bhalerao R.R."/>
            <person name="Bhalerao R.P."/>
            <person name="Blaudez D."/>
            <person name="Boerjan W."/>
            <person name="Brun A."/>
            <person name="Brunner A."/>
            <person name="Busov V."/>
            <person name="Campbell M."/>
            <person name="Carlson J."/>
            <person name="Chalot M."/>
            <person name="Chapman J."/>
            <person name="Chen G.L."/>
            <person name="Cooper D."/>
            <person name="Coutinho P.M."/>
            <person name="Couturier J."/>
            <person name="Covert S."/>
            <person name="Cronk Q."/>
            <person name="Cunningham R."/>
            <person name="Davis J."/>
            <person name="Degroeve S."/>
            <person name="Dejardin A."/>
            <person name="Depamphilis C."/>
            <person name="Detter J."/>
            <person name="Dirks B."/>
            <person name="Dubchak I."/>
            <person name="Duplessis S."/>
            <person name="Ehlting J."/>
            <person name="Ellis B."/>
            <person name="Gendler K."/>
            <person name="Goodstein D."/>
            <person name="Gribskov M."/>
            <person name="Grimwood J."/>
            <person name="Groover A."/>
            <person name="Gunter L."/>
            <person name="Hamberger B."/>
            <person name="Heinze B."/>
            <person name="Helariutta Y."/>
            <person name="Henrissat B."/>
            <person name="Holligan D."/>
            <person name="Holt R."/>
            <person name="Huang W."/>
            <person name="Islam-Faridi N."/>
            <person name="Jones S."/>
            <person name="Jones-Rhoades M."/>
            <person name="Jorgensen R."/>
            <person name="Joshi C."/>
            <person name="Kangasjarvi J."/>
            <person name="Karlsson J."/>
            <person name="Kelleher C."/>
            <person name="Kirkpatrick R."/>
            <person name="Kirst M."/>
            <person name="Kohler A."/>
            <person name="Kalluri U."/>
            <person name="Larimer F."/>
            <person name="Leebens-Mack J."/>
            <person name="Leple J.C."/>
            <person name="Locascio P."/>
            <person name="Lou Y."/>
            <person name="Lucas S."/>
            <person name="Martin F."/>
            <person name="Montanini B."/>
            <person name="Napoli C."/>
            <person name="Nelson D.R."/>
            <person name="Nelson C."/>
            <person name="Nieminen K."/>
            <person name="Nilsson O."/>
            <person name="Pereda V."/>
            <person name="Peter G."/>
            <person name="Philippe R."/>
            <person name="Pilate G."/>
            <person name="Poliakov A."/>
            <person name="Razumovskaya J."/>
            <person name="Richardson P."/>
            <person name="Rinaldi C."/>
            <person name="Ritland K."/>
            <person name="Rouze P."/>
            <person name="Ryaboy D."/>
            <person name="Schmutz J."/>
            <person name="Schrader J."/>
            <person name="Segerman B."/>
            <person name="Shin H."/>
            <person name="Siddiqui A."/>
            <person name="Sterky F."/>
            <person name="Terry A."/>
            <person name="Tsai C.J."/>
            <person name="Uberbacher E."/>
            <person name="Unneberg P."/>
            <person name="Vahala J."/>
            <person name="Wall K."/>
            <person name="Wessler S."/>
            <person name="Yang G."/>
            <person name="Yin T."/>
            <person name="Douglas C."/>
            <person name="Marra M."/>
            <person name="Sandberg G."/>
            <person name="Van de Peer Y."/>
            <person name="Rokhsar D."/>
        </authorList>
    </citation>
    <scope>NUCLEOTIDE SEQUENCE [LARGE SCALE GENOMIC DNA]</scope>
    <source>
        <strain evidence="2">cv. Nisqually</strain>
    </source>
</reference>
<evidence type="ECO:0000313" key="2">
    <source>
        <dbReference type="Proteomes" id="UP000006729"/>
    </source>
</evidence>
<sequence>MKAEAVESGEASTIIAAPKRGINRGISIADLILRGVAAIGTFASALTMGTTSETLTIFTQPIMIRAKYNDLPSLTFFVIANSIVCGYLVLSIPLSISHFIRREARITRIILVIFDTAMVELLTAGAAAATVVVYLAHKRNANWLAICQQFNNFCERISGSLIGSFASIIMIMLIIITSAVALSRH</sequence>
<organism evidence="1 2">
    <name type="scientific">Populus trichocarpa</name>
    <name type="common">Western balsam poplar</name>
    <name type="synonym">Populus balsamifera subsp. trichocarpa</name>
    <dbReference type="NCBI Taxonomy" id="3694"/>
    <lineage>
        <taxon>Eukaryota</taxon>
        <taxon>Viridiplantae</taxon>
        <taxon>Streptophyta</taxon>
        <taxon>Embryophyta</taxon>
        <taxon>Tracheophyta</taxon>
        <taxon>Spermatophyta</taxon>
        <taxon>Magnoliopsida</taxon>
        <taxon>eudicotyledons</taxon>
        <taxon>Gunneridae</taxon>
        <taxon>Pentapetalae</taxon>
        <taxon>rosids</taxon>
        <taxon>fabids</taxon>
        <taxon>Malpighiales</taxon>
        <taxon>Salicaceae</taxon>
        <taxon>Saliceae</taxon>
        <taxon>Populus</taxon>
    </lineage>
</organism>
<proteinExistence type="predicted"/>
<keyword evidence="2" id="KW-1185">Reference proteome</keyword>
<accession>A0ACC0SKH7</accession>
<protein>
    <submittedName>
        <fullName evidence="1">Uncharacterized protein</fullName>
    </submittedName>
</protein>
<dbReference type="EMBL" id="CM009297">
    <property type="protein sequence ID" value="KAI9389755.1"/>
    <property type="molecule type" value="Genomic_DNA"/>
</dbReference>
<comment type="caution">
    <text evidence="1">The sequence shown here is derived from an EMBL/GenBank/DDBJ whole genome shotgun (WGS) entry which is preliminary data.</text>
</comment>
<gene>
    <name evidence="1" type="ORF">POPTR_008G088700v4</name>
</gene>
<dbReference type="Proteomes" id="UP000006729">
    <property type="component" value="Chromosome 8"/>
</dbReference>
<evidence type="ECO:0000313" key="1">
    <source>
        <dbReference type="EMBL" id="KAI9389755.1"/>
    </source>
</evidence>
<name>A0ACC0SKH7_POPTR</name>